<comment type="caution">
    <text evidence="2">The sequence shown here is derived from an EMBL/GenBank/DDBJ whole genome shotgun (WGS) entry which is preliminary data.</text>
</comment>
<sequence>MTVGVGGDVAQAATPEQHREAQGWHERFITAFGGAVVAVCLVLLGFAWNDGLRGSSFAELRSDIASGTVQEWYVAGSLHQGRLDLLEAERSLLHDETVDVNGEVVGTSTTSYGVVGEPTGGILVWRSFGSPGWQVAVADNDPGSFGEMSVDSNEASAALVRQLRDAGVAMRPFSFGDGTTMGNLAALGGLIVLGGLVMGAAPRVGTRWFWFWMLVNGPLLLGFIAYAVVELIGFRRRPERPLDRRFNGWVGFFGAFALGLGVAMVGELLRNRGVPLPL</sequence>
<feature type="transmembrane region" description="Helical" evidence="1">
    <location>
        <begin position="180"/>
        <end position="202"/>
    </location>
</feature>
<reference evidence="2 3" key="1">
    <citation type="submission" date="2013-08" db="EMBL/GenBank/DDBJ databases">
        <title>The genome sequence of Knoellia subterranea.</title>
        <authorList>
            <person name="Zhu W."/>
            <person name="Wang G."/>
        </authorList>
    </citation>
    <scope>NUCLEOTIDE SEQUENCE [LARGE SCALE GENOMIC DNA]</scope>
    <source>
        <strain evidence="2 3">KCTC 19937</strain>
    </source>
</reference>
<feature type="transmembrane region" description="Helical" evidence="1">
    <location>
        <begin position="208"/>
        <end position="234"/>
    </location>
</feature>
<proteinExistence type="predicted"/>
<dbReference type="Proteomes" id="UP000030011">
    <property type="component" value="Unassembled WGS sequence"/>
</dbReference>
<keyword evidence="1" id="KW-1133">Transmembrane helix</keyword>
<dbReference type="EMBL" id="AVPK01000013">
    <property type="protein sequence ID" value="KGN36288.1"/>
    <property type="molecule type" value="Genomic_DNA"/>
</dbReference>
<feature type="transmembrane region" description="Helical" evidence="1">
    <location>
        <begin position="246"/>
        <end position="269"/>
    </location>
</feature>
<feature type="transmembrane region" description="Helical" evidence="1">
    <location>
        <begin position="28"/>
        <end position="48"/>
    </location>
</feature>
<evidence type="ECO:0000313" key="3">
    <source>
        <dbReference type="Proteomes" id="UP000030011"/>
    </source>
</evidence>
<accession>A0A0A0JGL2</accession>
<dbReference type="RefSeq" id="WP_035907134.1">
    <property type="nucleotide sequence ID" value="NZ_AVPK01000013.1"/>
</dbReference>
<dbReference type="AlphaFoldDB" id="A0A0A0JGL2"/>
<gene>
    <name evidence="2" type="ORF">N803_05235</name>
</gene>
<keyword evidence="3" id="KW-1185">Reference proteome</keyword>
<keyword evidence="1" id="KW-0472">Membrane</keyword>
<keyword evidence="1" id="KW-0812">Transmembrane</keyword>
<evidence type="ECO:0000313" key="2">
    <source>
        <dbReference type="EMBL" id="KGN36288.1"/>
    </source>
</evidence>
<evidence type="ECO:0000256" key="1">
    <source>
        <dbReference type="SAM" id="Phobius"/>
    </source>
</evidence>
<dbReference type="STRING" id="1385521.N803_05235"/>
<dbReference type="eggNOG" id="ENOG5033IKU">
    <property type="taxonomic scope" value="Bacteria"/>
</dbReference>
<protein>
    <submittedName>
        <fullName evidence="2">Uncharacterized protein</fullName>
    </submittedName>
</protein>
<name>A0A0A0JGL2_9MICO</name>
<organism evidence="2 3">
    <name type="scientific">Knoellia subterranea KCTC 19937</name>
    <dbReference type="NCBI Taxonomy" id="1385521"/>
    <lineage>
        <taxon>Bacteria</taxon>
        <taxon>Bacillati</taxon>
        <taxon>Actinomycetota</taxon>
        <taxon>Actinomycetes</taxon>
        <taxon>Micrococcales</taxon>
        <taxon>Intrasporangiaceae</taxon>
        <taxon>Knoellia</taxon>
    </lineage>
</organism>
<dbReference type="OrthoDB" id="4775568at2"/>